<dbReference type="SUPFAM" id="SSF141000">
    <property type="entry name" value="Glu-tRNAGln amidotransferase C subunit"/>
    <property type="match status" value="1"/>
</dbReference>
<evidence type="ECO:0000256" key="2">
    <source>
        <dbReference type="ARBA" id="ARBA00011123"/>
    </source>
</evidence>
<dbReference type="InterPro" id="IPR036113">
    <property type="entry name" value="Asp/Glu-ADT_sf_sub_c"/>
</dbReference>
<accession>A0ABM9N3E7</accession>
<comment type="function">
    <text evidence="3 6">Allows the formation of correctly charged Asn-tRNA(Asn) or Gln-tRNA(Gln) through the transamidation of misacylated Asp-tRNA(Asn) or Glu-tRNA(Gln) in organisms which lack either or both of asparaginyl-tRNA or glutaminyl-tRNA synthetases. The reaction takes place in the presence of glutamine and ATP through an activated phospho-Asp-tRNA(Asn) or phospho-Glu-tRNA(Gln).</text>
</comment>
<keyword evidence="8" id="KW-1185">Reference proteome</keyword>
<sequence>MAQKISKSEVAHVASLAKLELSEDELNRFTDQLGQILDLCDTMAEVDTNNVEPTFSVTPNVNHLRADKAENWDQSKALLANAPQEAADLIKVPAILKGEE</sequence>
<gene>
    <name evidence="6" type="primary">gatC</name>
    <name evidence="7" type="ORF">R54876_GBNLAHCA_00233</name>
</gene>
<evidence type="ECO:0000313" key="7">
    <source>
        <dbReference type="EMBL" id="CAK8053676.1"/>
    </source>
</evidence>
<comment type="catalytic activity">
    <reaction evidence="4 6">
        <text>L-aspartyl-tRNA(Asn) + L-glutamine + ATP + H2O = L-asparaginyl-tRNA(Asn) + L-glutamate + ADP + phosphate + 2 H(+)</text>
        <dbReference type="Rhea" id="RHEA:14513"/>
        <dbReference type="Rhea" id="RHEA-COMP:9674"/>
        <dbReference type="Rhea" id="RHEA-COMP:9677"/>
        <dbReference type="ChEBI" id="CHEBI:15377"/>
        <dbReference type="ChEBI" id="CHEBI:15378"/>
        <dbReference type="ChEBI" id="CHEBI:29985"/>
        <dbReference type="ChEBI" id="CHEBI:30616"/>
        <dbReference type="ChEBI" id="CHEBI:43474"/>
        <dbReference type="ChEBI" id="CHEBI:58359"/>
        <dbReference type="ChEBI" id="CHEBI:78515"/>
        <dbReference type="ChEBI" id="CHEBI:78516"/>
        <dbReference type="ChEBI" id="CHEBI:456216"/>
    </reaction>
</comment>
<keyword evidence="6 7" id="KW-0436">Ligase</keyword>
<dbReference type="Pfam" id="PF02686">
    <property type="entry name" value="GatC"/>
    <property type="match status" value="1"/>
</dbReference>
<comment type="similarity">
    <text evidence="1 6">Belongs to the GatC family.</text>
</comment>
<comment type="caution">
    <text evidence="7">The sequence shown here is derived from an EMBL/GenBank/DDBJ whole genome shotgun (WGS) entry which is preliminary data.</text>
</comment>
<dbReference type="RefSeq" id="WP_349641233.1">
    <property type="nucleotide sequence ID" value="NZ_CAWVOH010000001.1"/>
</dbReference>
<dbReference type="InterPro" id="IPR003837">
    <property type="entry name" value="GatC"/>
</dbReference>
<dbReference type="PANTHER" id="PTHR15004:SF0">
    <property type="entry name" value="GLUTAMYL-TRNA(GLN) AMIDOTRANSFERASE SUBUNIT C, MITOCHONDRIAL"/>
    <property type="match status" value="1"/>
</dbReference>
<keyword evidence="6" id="KW-0067">ATP-binding</keyword>
<reference evidence="7 8" key="1">
    <citation type="submission" date="2024-01" db="EMBL/GenBank/DDBJ databases">
        <authorList>
            <person name="Botero Cardona J."/>
        </authorList>
    </citation>
    <scope>NUCLEOTIDE SEQUENCE [LARGE SCALE GENOMIC DNA]</scope>
    <source>
        <strain evidence="7 8">LMG 33000</strain>
    </source>
</reference>
<organism evidence="7 8">
    <name type="scientific">Eupransor demetentiae</name>
    <dbReference type="NCBI Taxonomy" id="3109584"/>
    <lineage>
        <taxon>Bacteria</taxon>
        <taxon>Bacillati</taxon>
        <taxon>Bacillota</taxon>
        <taxon>Bacilli</taxon>
        <taxon>Lactobacillales</taxon>
        <taxon>Lactobacillaceae</taxon>
        <taxon>Eupransor</taxon>
    </lineage>
</organism>
<evidence type="ECO:0000256" key="3">
    <source>
        <dbReference type="ARBA" id="ARBA00024799"/>
    </source>
</evidence>
<comment type="catalytic activity">
    <reaction evidence="5 6">
        <text>L-glutamyl-tRNA(Gln) + L-glutamine + ATP + H2O = L-glutaminyl-tRNA(Gln) + L-glutamate + ADP + phosphate + H(+)</text>
        <dbReference type="Rhea" id="RHEA:17521"/>
        <dbReference type="Rhea" id="RHEA-COMP:9681"/>
        <dbReference type="Rhea" id="RHEA-COMP:9684"/>
        <dbReference type="ChEBI" id="CHEBI:15377"/>
        <dbReference type="ChEBI" id="CHEBI:15378"/>
        <dbReference type="ChEBI" id="CHEBI:29985"/>
        <dbReference type="ChEBI" id="CHEBI:30616"/>
        <dbReference type="ChEBI" id="CHEBI:43474"/>
        <dbReference type="ChEBI" id="CHEBI:58359"/>
        <dbReference type="ChEBI" id="CHEBI:78520"/>
        <dbReference type="ChEBI" id="CHEBI:78521"/>
        <dbReference type="ChEBI" id="CHEBI:456216"/>
    </reaction>
</comment>
<evidence type="ECO:0000256" key="5">
    <source>
        <dbReference type="ARBA" id="ARBA00047913"/>
    </source>
</evidence>
<dbReference type="PANTHER" id="PTHR15004">
    <property type="entry name" value="GLUTAMYL-TRNA(GLN) AMIDOTRANSFERASE SUBUNIT C, MITOCHONDRIAL"/>
    <property type="match status" value="1"/>
</dbReference>
<comment type="subunit">
    <text evidence="2 6">Heterotrimer of A, B and C subunits.</text>
</comment>
<keyword evidence="6" id="KW-0648">Protein biosynthesis</keyword>
<protein>
    <recommendedName>
        <fullName evidence="6">Aspartyl/glutamyl-tRNA(Asn/Gln) amidotransferase subunit C</fullName>
        <shortName evidence="6">Asp/Glu-ADT subunit C</shortName>
        <ecNumber evidence="6">6.3.5.-</ecNumber>
    </recommendedName>
</protein>
<evidence type="ECO:0000256" key="4">
    <source>
        <dbReference type="ARBA" id="ARBA00047380"/>
    </source>
</evidence>
<dbReference type="GO" id="GO:0050566">
    <property type="term" value="F:asparaginyl-tRNA synthase (glutamine-hydrolyzing) activity"/>
    <property type="evidence" value="ECO:0007669"/>
    <property type="project" value="UniProtKB-EC"/>
</dbReference>
<dbReference type="HAMAP" id="MF_00122">
    <property type="entry name" value="GatC"/>
    <property type="match status" value="1"/>
</dbReference>
<name>A0ABM9N3E7_9LACO</name>
<proteinExistence type="inferred from homology"/>
<evidence type="ECO:0000313" key="8">
    <source>
        <dbReference type="Proteomes" id="UP001314241"/>
    </source>
</evidence>
<dbReference type="EMBL" id="CAWVOH010000001">
    <property type="protein sequence ID" value="CAK8053676.1"/>
    <property type="molecule type" value="Genomic_DNA"/>
</dbReference>
<dbReference type="Gene3D" id="1.10.20.60">
    <property type="entry name" value="Glu-tRNAGln amidotransferase C subunit, N-terminal domain"/>
    <property type="match status" value="1"/>
</dbReference>
<evidence type="ECO:0000256" key="1">
    <source>
        <dbReference type="ARBA" id="ARBA00010757"/>
    </source>
</evidence>
<keyword evidence="6" id="KW-0547">Nucleotide-binding</keyword>
<dbReference type="NCBIfam" id="TIGR00135">
    <property type="entry name" value="gatC"/>
    <property type="match status" value="1"/>
</dbReference>
<evidence type="ECO:0000256" key="6">
    <source>
        <dbReference type="HAMAP-Rule" id="MF_00122"/>
    </source>
</evidence>
<dbReference type="GO" id="GO:0050567">
    <property type="term" value="F:glutaminyl-tRNA synthase (glutamine-hydrolyzing) activity"/>
    <property type="evidence" value="ECO:0007669"/>
    <property type="project" value="UniProtKB-EC"/>
</dbReference>
<dbReference type="Proteomes" id="UP001314241">
    <property type="component" value="Unassembled WGS sequence"/>
</dbReference>
<dbReference type="EC" id="6.3.5.-" evidence="6"/>